<reference evidence="2" key="1">
    <citation type="submission" date="2016-07" db="EMBL/GenBank/DDBJ databases">
        <authorList>
            <person name="Florea S."/>
            <person name="Webb J.S."/>
            <person name="Jaromczyk J."/>
            <person name="Schardl C.L."/>
        </authorList>
    </citation>
    <scope>NUCLEOTIDE SEQUENCE [LARGE SCALE GENOMIC DNA]</scope>
    <source>
        <strain evidence="2">CY1</strain>
    </source>
</reference>
<protein>
    <submittedName>
        <fullName evidence="1">Uncharacterized protein</fullName>
    </submittedName>
</protein>
<dbReference type="GO" id="GO:0006260">
    <property type="term" value="P:DNA replication"/>
    <property type="evidence" value="ECO:0007669"/>
    <property type="project" value="InterPro"/>
</dbReference>
<dbReference type="STRING" id="1469647.BC351_10455"/>
<proteinExistence type="predicted"/>
<keyword evidence="2" id="KW-1185">Reference proteome</keyword>
<dbReference type="Gene3D" id="3.90.580.10">
    <property type="entry name" value="Zinc finger, CHC2-type domain"/>
    <property type="match status" value="1"/>
</dbReference>
<accession>A0A1V4H8R5</accession>
<dbReference type="SUPFAM" id="SSF57783">
    <property type="entry name" value="Zinc beta-ribbon"/>
    <property type="match status" value="1"/>
</dbReference>
<dbReference type="EMBL" id="MBTG01000056">
    <property type="protein sequence ID" value="OPH47604.1"/>
    <property type="molecule type" value="Genomic_DNA"/>
</dbReference>
<dbReference type="GO" id="GO:0003677">
    <property type="term" value="F:DNA binding"/>
    <property type="evidence" value="ECO:0007669"/>
    <property type="project" value="InterPro"/>
</dbReference>
<dbReference type="Proteomes" id="UP000190626">
    <property type="component" value="Unassembled WGS sequence"/>
</dbReference>
<comment type="caution">
    <text evidence="1">The sequence shown here is derived from an EMBL/GenBank/DDBJ whole genome shotgun (WGS) entry which is preliminary data.</text>
</comment>
<sequence length="651" mass="75557">MIRCLKLLLDTYPFSKKPTGSEIPVLSNRISKYPVDITAAELAQEIVKGKTFVPVTLTEVGEKKRAQLNWKSQEIICLDFDNEKSIPDPDNPKKKIKVKDIKMTLAAALEEFKDTAMFIYTSFSHKPDHPKFRVVFALEKVCYSSNDIISTYNYFESKYPYIDTNCSEVARMFYGGKELFELNYSNRIPIVIASSINKSKNNGGGLCDFDSIRVLSNEYNSHQNPPSKVIINSNTQLNIQQDNMLEYIKSKNIDRLHTILNPNAVDFYTYSETVEHIKSQDLRLFLGINAPTFRCIFHDDNSPSASIFKSDKSNDILYCCNSSNCKFGTGNVIKCVEWLLKCNRLQALRFLRQVYKIGFHQTEWQKEQIEFLDENIRYVQSEEFSYSQPIQYKLIKNYIGDLVNFWSIAKDYLPPEHYSSEQSEVLFYASIGHFNKVYGKNKSVKRLGDRLSLFTYLKYIKKLKESEIPDRMLKESKKYIIKNKALNNQDSYNLIQHYVAYPLTQDVLVDAEDKALEYRNSEFTMKAWSWETIARTLNEEEANRVFPQMGGKKTKIREKSHKMTTEIEIVGMKLISENGWTTEKEILENVDLTIITSKTGKERQMKKIIFEFMQKYGLIKFQLNKKLSAELGIPPTVTENGVGYPRIIYKK</sequence>
<dbReference type="AlphaFoldDB" id="A0A1V4H8R5"/>
<name>A0A1V4H8R5_9BACL</name>
<evidence type="ECO:0000313" key="1">
    <source>
        <dbReference type="EMBL" id="OPH47604.1"/>
    </source>
</evidence>
<dbReference type="GO" id="GO:0008270">
    <property type="term" value="F:zinc ion binding"/>
    <property type="evidence" value="ECO:0007669"/>
    <property type="project" value="InterPro"/>
</dbReference>
<organism evidence="1 2">
    <name type="scientific">Paenibacillus ferrarius</name>
    <dbReference type="NCBI Taxonomy" id="1469647"/>
    <lineage>
        <taxon>Bacteria</taxon>
        <taxon>Bacillati</taxon>
        <taxon>Bacillota</taxon>
        <taxon>Bacilli</taxon>
        <taxon>Bacillales</taxon>
        <taxon>Paenibacillaceae</taxon>
        <taxon>Paenibacillus</taxon>
    </lineage>
</organism>
<gene>
    <name evidence="1" type="ORF">BC351_10455</name>
</gene>
<dbReference type="InterPro" id="IPR036977">
    <property type="entry name" value="DNA_primase_Znf_CHC2"/>
</dbReference>
<evidence type="ECO:0000313" key="2">
    <source>
        <dbReference type="Proteomes" id="UP000190626"/>
    </source>
</evidence>